<organism evidence="1 2">
    <name type="scientific">Paramuricea clavata</name>
    <name type="common">Red gorgonian</name>
    <name type="synonym">Violescent sea-whip</name>
    <dbReference type="NCBI Taxonomy" id="317549"/>
    <lineage>
        <taxon>Eukaryota</taxon>
        <taxon>Metazoa</taxon>
        <taxon>Cnidaria</taxon>
        <taxon>Anthozoa</taxon>
        <taxon>Octocorallia</taxon>
        <taxon>Malacalcyonacea</taxon>
        <taxon>Plexauridae</taxon>
        <taxon>Paramuricea</taxon>
    </lineage>
</organism>
<evidence type="ECO:0000313" key="2">
    <source>
        <dbReference type="Proteomes" id="UP001152795"/>
    </source>
</evidence>
<dbReference type="EMBL" id="CACRXK020004174">
    <property type="protein sequence ID" value="CAB4001766.1"/>
    <property type="molecule type" value="Genomic_DNA"/>
</dbReference>
<dbReference type="Proteomes" id="UP001152795">
    <property type="component" value="Unassembled WGS sequence"/>
</dbReference>
<sequence>MVKYIQTLLLVCLLVLVNSKAVPERMTNEIEARSSVSKNVVADLLNSVLVKSRRKKQNVQRVKRSNKWSGYILVSPYCIPGTIDCPCDACDYCCKGQCNSSGSAPCAC</sequence>
<protein>
    <submittedName>
        <fullName evidence="1">Uncharacterized protein</fullName>
    </submittedName>
</protein>
<keyword evidence="2" id="KW-1185">Reference proteome</keyword>
<reference evidence="1" key="1">
    <citation type="submission" date="2020-04" db="EMBL/GenBank/DDBJ databases">
        <authorList>
            <person name="Alioto T."/>
            <person name="Alioto T."/>
            <person name="Gomez Garrido J."/>
        </authorList>
    </citation>
    <scope>NUCLEOTIDE SEQUENCE</scope>
    <source>
        <strain evidence="1">A484AB</strain>
    </source>
</reference>
<evidence type="ECO:0000313" key="1">
    <source>
        <dbReference type="EMBL" id="CAB4001766.1"/>
    </source>
</evidence>
<dbReference type="AlphaFoldDB" id="A0A7D9I8I7"/>
<proteinExistence type="predicted"/>
<name>A0A7D9I8I7_PARCT</name>
<comment type="caution">
    <text evidence="1">The sequence shown here is derived from an EMBL/GenBank/DDBJ whole genome shotgun (WGS) entry which is preliminary data.</text>
</comment>
<accession>A0A7D9I8I7</accession>
<gene>
    <name evidence="1" type="ORF">PACLA_8A076774</name>
</gene>